<evidence type="ECO:0000313" key="2">
    <source>
        <dbReference type="Proteomes" id="UP000076761"/>
    </source>
</evidence>
<keyword evidence="2" id="KW-1185">Reference proteome</keyword>
<organism evidence="1 2">
    <name type="scientific">Neolentinus lepideus HHB14362 ss-1</name>
    <dbReference type="NCBI Taxonomy" id="1314782"/>
    <lineage>
        <taxon>Eukaryota</taxon>
        <taxon>Fungi</taxon>
        <taxon>Dikarya</taxon>
        <taxon>Basidiomycota</taxon>
        <taxon>Agaricomycotina</taxon>
        <taxon>Agaricomycetes</taxon>
        <taxon>Gloeophyllales</taxon>
        <taxon>Gloeophyllaceae</taxon>
        <taxon>Neolentinus</taxon>
    </lineage>
</organism>
<dbReference type="PANTHER" id="PTHR42034:SF2">
    <property type="entry name" value="ACYL-COA-DEPENDENT ACYLTRANSFERASE MAC1"/>
    <property type="match status" value="1"/>
</dbReference>
<dbReference type="PANTHER" id="PTHR42034">
    <property type="entry name" value="CHROMOSOME 7, WHOLE GENOME SHOTGUN SEQUENCE-RELATED"/>
    <property type="match status" value="1"/>
</dbReference>
<dbReference type="EMBL" id="KV425558">
    <property type="protein sequence ID" value="KZT28388.1"/>
    <property type="molecule type" value="Genomic_DNA"/>
</dbReference>
<dbReference type="OrthoDB" id="2548233at2759"/>
<evidence type="ECO:0000313" key="1">
    <source>
        <dbReference type="EMBL" id="KZT28388.1"/>
    </source>
</evidence>
<accession>A0A165UM81</accession>
<gene>
    <name evidence="1" type="ORF">NEOLEDRAFT_917780</name>
</gene>
<dbReference type="AlphaFoldDB" id="A0A165UM81"/>
<dbReference type="STRING" id="1314782.A0A165UM81"/>
<proteinExistence type="predicted"/>
<dbReference type="Gene3D" id="3.30.559.10">
    <property type="entry name" value="Chloramphenicol acetyltransferase-like domain"/>
    <property type="match status" value="1"/>
</dbReference>
<dbReference type="Proteomes" id="UP000076761">
    <property type="component" value="Unassembled WGS sequence"/>
</dbReference>
<sequence length="475" mass="53291">MNWQSTQEDGHITYNRPIWGKEKFFYATAQNQRGLATFTAQATIKLSEGSELGYSQFEERLKFAATFAASMYPMLLAKVAPLRTSGQIVCRIPLNWASAYAAISARIRRLDCSSFSVDECLEAVLTKEIADIESLHLFWAPLSRDGAESLYTVCLASPHSLLDARAAMSMLQDIFKTIASRSVDMPFLQWDLIARASLYLLPPPLDVLKSNPTVDHEAVSRCLEKWRKDASKTNYVLTPKTNAPSSEGVTRRVRYKFSREESAVLFRKFKALGVTNNTVLQSSIWLATVTMSPPTDEDYERCHCVSYLAVDSRDMLRPQWRNLYNGVGLTCPLEIVAGADRTVAMDQMMGKITEDMKFWRDSHALIDMVSVTAEGAASRSVWAAQNGVGLCNAFTANLGIVDNVLAPRYGNPSCLEVIDVCACGRITEPQYFFRAWTFNGEYHLQVNYNDHYYEEADMKLLLGAVVEAIRSTLEM</sequence>
<protein>
    <recommendedName>
        <fullName evidence="3">CoA-dependent acyltransferase</fullName>
    </recommendedName>
</protein>
<reference evidence="1 2" key="1">
    <citation type="journal article" date="2016" name="Mol. Biol. Evol.">
        <title>Comparative Genomics of Early-Diverging Mushroom-Forming Fungi Provides Insights into the Origins of Lignocellulose Decay Capabilities.</title>
        <authorList>
            <person name="Nagy L.G."/>
            <person name="Riley R."/>
            <person name="Tritt A."/>
            <person name="Adam C."/>
            <person name="Daum C."/>
            <person name="Floudas D."/>
            <person name="Sun H."/>
            <person name="Yadav J.S."/>
            <person name="Pangilinan J."/>
            <person name="Larsson K.H."/>
            <person name="Matsuura K."/>
            <person name="Barry K."/>
            <person name="Labutti K."/>
            <person name="Kuo R."/>
            <person name="Ohm R.A."/>
            <person name="Bhattacharya S.S."/>
            <person name="Shirouzu T."/>
            <person name="Yoshinaga Y."/>
            <person name="Martin F.M."/>
            <person name="Grigoriev I.V."/>
            <person name="Hibbett D.S."/>
        </authorList>
    </citation>
    <scope>NUCLEOTIDE SEQUENCE [LARGE SCALE GENOMIC DNA]</scope>
    <source>
        <strain evidence="1 2">HHB14362 ss-1</strain>
    </source>
</reference>
<evidence type="ECO:0008006" key="3">
    <source>
        <dbReference type="Google" id="ProtNLM"/>
    </source>
</evidence>
<dbReference type="InterPro" id="IPR023213">
    <property type="entry name" value="CAT-like_dom_sf"/>
</dbReference>
<dbReference type="InParanoid" id="A0A165UM81"/>
<dbReference type="Gene3D" id="3.30.559.30">
    <property type="entry name" value="Nonribosomal peptide synthetase, condensation domain"/>
    <property type="match status" value="1"/>
</dbReference>
<name>A0A165UM81_9AGAM</name>